<dbReference type="GO" id="GO:0000155">
    <property type="term" value="F:phosphorelay sensor kinase activity"/>
    <property type="evidence" value="ECO:0007669"/>
    <property type="project" value="InterPro"/>
</dbReference>
<dbReference type="GO" id="GO:0005886">
    <property type="term" value="C:plasma membrane"/>
    <property type="evidence" value="ECO:0007669"/>
    <property type="project" value="TreeGrafter"/>
</dbReference>
<dbReference type="PANTHER" id="PTHR43047">
    <property type="entry name" value="TWO-COMPONENT HISTIDINE PROTEIN KINASE"/>
    <property type="match status" value="1"/>
</dbReference>
<dbReference type="EMBL" id="JAHDYR010000038">
    <property type="protein sequence ID" value="KAG9392338.1"/>
    <property type="molecule type" value="Genomic_DNA"/>
</dbReference>
<sequence>MSPTRVQFRDIIDDQEALNQLLNDAAQATQLSMIISGLDGKPLSANHRPPRICEAVRSREYGQLMCERSDAGSGVSPTHPEVSFTCHSVSYLHEGGTGIYLQDRMIAQCIVGGVRTEDEADLPEERLKQGEKLGLDRDWMKAQWEATQFMPLEEFDKRLKFMSVFTSQLSEAALVAYESGQLAANLQQTNQRLTAAKAELEEEVLAQTRHLAESNDALAASLETRRLFLGRVSHDMRTPLLGINGTAILMEEEMGRLQDEFDDCEMESNLSIMHTSCELLLTYIDQLLDFSRLEALEESGQPYVLEDQPMSMVEFLTSMTQLFEPMAAQKSITLTVDDKAIEADQFHRCDPLRLAQLLSNVIGNAMKFTPEGSRVTCTVELLGPGLPRMVDPECDVAIVDTATSLDEALPPELFDGAHVPAHYPAAPEGADLVAFSVSDTGPGIEEGRIYSIFSTFSQEDVSTPRVYGGSGLGLSMCRVICVDMYHGSLVVQNKPAGGALFVAILPLLRTHDAPEAFVDTISSSAAFQRHGIDFDRARELLAGIEEGMVLDPPNMATTTSCVLIVDDVEVNRIVIGRLLRSALRERNQTCRIHFASDGAEAIEKIQTQRYDLIFMDLYMPEGVSGYDAVKIIRTMEETNHTARHPVVAVTASMSGPEVEERCERDGFDGILGKPFKMEDLNAVLDVFMP</sequence>
<dbReference type="InterPro" id="IPR036097">
    <property type="entry name" value="HisK_dim/P_sf"/>
</dbReference>
<dbReference type="CDD" id="cd00082">
    <property type="entry name" value="HisKA"/>
    <property type="match status" value="1"/>
</dbReference>
<dbReference type="OrthoDB" id="60033at2759"/>
<dbReference type="Pfam" id="PF02518">
    <property type="entry name" value="HATPase_c"/>
    <property type="match status" value="1"/>
</dbReference>
<keyword evidence="5" id="KW-0418">Kinase</keyword>
<evidence type="ECO:0000313" key="10">
    <source>
        <dbReference type="EMBL" id="KAG9392338.1"/>
    </source>
</evidence>
<dbReference type="Proteomes" id="UP000717585">
    <property type="component" value="Unassembled WGS sequence"/>
</dbReference>
<dbReference type="CDD" id="cd17546">
    <property type="entry name" value="REC_hyHK_CKI1_RcsC-like"/>
    <property type="match status" value="1"/>
</dbReference>
<evidence type="ECO:0000256" key="3">
    <source>
        <dbReference type="ARBA" id="ARBA00022553"/>
    </source>
</evidence>
<dbReference type="SUPFAM" id="SSF52172">
    <property type="entry name" value="CheY-like"/>
    <property type="match status" value="1"/>
</dbReference>
<keyword evidence="11" id="KW-1185">Reference proteome</keyword>
<dbReference type="InterPro" id="IPR005467">
    <property type="entry name" value="His_kinase_dom"/>
</dbReference>
<accession>A0A8J6ARS2</accession>
<dbReference type="Gene3D" id="3.40.50.2300">
    <property type="match status" value="1"/>
</dbReference>
<dbReference type="InterPro" id="IPR018771">
    <property type="entry name" value="PocR_dom"/>
</dbReference>
<comment type="catalytic activity">
    <reaction evidence="1">
        <text>ATP + protein L-histidine = ADP + protein N-phospho-L-histidine.</text>
        <dbReference type="EC" id="2.7.13.3"/>
    </reaction>
</comment>
<dbReference type="InterPro" id="IPR004358">
    <property type="entry name" value="Sig_transdc_His_kin-like_C"/>
</dbReference>
<organism evidence="10 11">
    <name type="scientific">Carpediemonas membranifera</name>
    <dbReference type="NCBI Taxonomy" id="201153"/>
    <lineage>
        <taxon>Eukaryota</taxon>
        <taxon>Metamonada</taxon>
        <taxon>Carpediemonas-like organisms</taxon>
        <taxon>Carpediemonas</taxon>
    </lineage>
</organism>
<dbReference type="PROSITE" id="PS50110">
    <property type="entry name" value="RESPONSE_REGULATORY"/>
    <property type="match status" value="1"/>
</dbReference>
<feature type="domain" description="Histidine kinase" evidence="8">
    <location>
        <begin position="231"/>
        <end position="509"/>
    </location>
</feature>
<dbReference type="SMART" id="SM00387">
    <property type="entry name" value="HATPase_c"/>
    <property type="match status" value="1"/>
</dbReference>
<feature type="coiled-coil region" evidence="7">
    <location>
        <begin position="183"/>
        <end position="217"/>
    </location>
</feature>
<evidence type="ECO:0000256" key="1">
    <source>
        <dbReference type="ARBA" id="ARBA00000085"/>
    </source>
</evidence>
<dbReference type="Gene3D" id="1.10.287.130">
    <property type="match status" value="1"/>
</dbReference>
<dbReference type="InterPro" id="IPR003661">
    <property type="entry name" value="HisK_dim/P_dom"/>
</dbReference>
<dbReference type="EC" id="2.7.13.3" evidence="2"/>
<dbReference type="AlphaFoldDB" id="A0A8J6ARS2"/>
<feature type="modified residue" description="4-aspartylphosphate" evidence="6">
    <location>
        <position position="616"/>
    </location>
</feature>
<keyword evidence="3 6" id="KW-0597">Phosphoprotein</keyword>
<evidence type="ECO:0000256" key="2">
    <source>
        <dbReference type="ARBA" id="ARBA00012438"/>
    </source>
</evidence>
<comment type="caution">
    <text evidence="10">The sequence shown here is derived from an EMBL/GenBank/DDBJ whole genome shotgun (WGS) entry which is preliminary data.</text>
</comment>
<evidence type="ECO:0000256" key="5">
    <source>
        <dbReference type="ARBA" id="ARBA00022777"/>
    </source>
</evidence>
<protein>
    <recommendedName>
        <fullName evidence="2">histidine kinase</fullName>
        <ecNumber evidence="2">2.7.13.3</ecNumber>
    </recommendedName>
</protein>
<dbReference type="SUPFAM" id="SSF47384">
    <property type="entry name" value="Homodimeric domain of signal transducing histidine kinase"/>
    <property type="match status" value="1"/>
</dbReference>
<proteinExistence type="predicted"/>
<dbReference type="SMART" id="SM00388">
    <property type="entry name" value="HisKA"/>
    <property type="match status" value="1"/>
</dbReference>
<dbReference type="PANTHER" id="PTHR43047:SF72">
    <property type="entry name" value="OSMOSENSING HISTIDINE PROTEIN KINASE SLN1"/>
    <property type="match status" value="1"/>
</dbReference>
<dbReference type="Pfam" id="PF10114">
    <property type="entry name" value="PocR"/>
    <property type="match status" value="1"/>
</dbReference>
<evidence type="ECO:0000256" key="4">
    <source>
        <dbReference type="ARBA" id="ARBA00022679"/>
    </source>
</evidence>
<keyword evidence="4" id="KW-0808">Transferase</keyword>
<dbReference type="SUPFAM" id="SSF55874">
    <property type="entry name" value="ATPase domain of HSP90 chaperone/DNA topoisomerase II/histidine kinase"/>
    <property type="match status" value="1"/>
</dbReference>
<dbReference type="InterPro" id="IPR036890">
    <property type="entry name" value="HATPase_C_sf"/>
</dbReference>
<evidence type="ECO:0000256" key="7">
    <source>
        <dbReference type="SAM" id="Coils"/>
    </source>
</evidence>
<evidence type="ECO:0000313" key="11">
    <source>
        <dbReference type="Proteomes" id="UP000717585"/>
    </source>
</evidence>
<dbReference type="GO" id="GO:0009927">
    <property type="term" value="F:histidine phosphotransfer kinase activity"/>
    <property type="evidence" value="ECO:0007669"/>
    <property type="project" value="TreeGrafter"/>
</dbReference>
<dbReference type="Pfam" id="PF00072">
    <property type="entry name" value="Response_reg"/>
    <property type="match status" value="1"/>
</dbReference>
<dbReference type="Gene3D" id="3.30.565.10">
    <property type="entry name" value="Histidine kinase-like ATPase, C-terminal domain"/>
    <property type="match status" value="1"/>
</dbReference>
<evidence type="ECO:0000259" key="8">
    <source>
        <dbReference type="PROSITE" id="PS50109"/>
    </source>
</evidence>
<keyword evidence="7" id="KW-0175">Coiled coil</keyword>
<evidence type="ECO:0000259" key="9">
    <source>
        <dbReference type="PROSITE" id="PS50110"/>
    </source>
</evidence>
<name>A0A8J6ARS2_9EUKA</name>
<gene>
    <name evidence="10" type="ORF">J8273_5328</name>
</gene>
<dbReference type="InterPro" id="IPR011006">
    <property type="entry name" value="CheY-like_superfamily"/>
</dbReference>
<reference evidence="10" key="1">
    <citation type="submission" date="2021-05" db="EMBL/GenBank/DDBJ databases">
        <title>A free-living protist that lacks canonical eukaryotic 1 DNA replication and segregation systems.</title>
        <authorList>
            <person name="Salas-Leiva D.E."/>
            <person name="Tromer E.C."/>
            <person name="Curtis B.A."/>
            <person name="Jerlstrom-Hultqvist J."/>
            <person name="Kolisko M."/>
            <person name="Yi Z."/>
            <person name="Salas-Leiva J.S."/>
            <person name="Gallot-Lavallee L."/>
            <person name="Kops G.J.P.L."/>
            <person name="Archibald J.M."/>
            <person name="Simpson A.G.B."/>
            <person name="Roger A.J."/>
        </authorList>
    </citation>
    <scope>NUCLEOTIDE SEQUENCE</scope>
    <source>
        <strain evidence="10">BICM</strain>
    </source>
</reference>
<feature type="domain" description="Response regulatory" evidence="9">
    <location>
        <begin position="561"/>
        <end position="688"/>
    </location>
</feature>
<dbReference type="PRINTS" id="PR00344">
    <property type="entry name" value="BCTRLSENSOR"/>
</dbReference>
<dbReference type="InterPro" id="IPR001789">
    <property type="entry name" value="Sig_transdc_resp-reg_receiver"/>
</dbReference>
<dbReference type="Pfam" id="PF00512">
    <property type="entry name" value="HisKA"/>
    <property type="match status" value="1"/>
</dbReference>
<dbReference type="SMART" id="SM00448">
    <property type="entry name" value="REC"/>
    <property type="match status" value="1"/>
</dbReference>
<dbReference type="PROSITE" id="PS50109">
    <property type="entry name" value="HIS_KIN"/>
    <property type="match status" value="1"/>
</dbReference>
<dbReference type="InterPro" id="IPR003594">
    <property type="entry name" value="HATPase_dom"/>
</dbReference>
<evidence type="ECO:0000256" key="6">
    <source>
        <dbReference type="PROSITE-ProRule" id="PRU00169"/>
    </source>
</evidence>